<sequence>MIDRRGEMRIAEARGADVDRITEIYGHFVEHSLATFDEVAPSGDDWRHKLETVQARGLPFLVARAGDDVVGFAYAAPFRPKPAYRYTVEDTIYVAPGEGGRGAGRLLLTELIRRSAEAGMCRMIAVITDVGDPASAALHRRLGFSEAGRLTAVGFKHDRWIDTVLYQRELTAG</sequence>
<dbReference type="PATRIC" id="fig|1246995.3.peg.3532"/>
<dbReference type="eggNOG" id="COG1247">
    <property type="taxonomic scope" value="Bacteria"/>
</dbReference>
<protein>
    <submittedName>
        <fullName evidence="2">Phosphinothricin acetyltransferase</fullName>
    </submittedName>
</protein>
<dbReference type="InterPro" id="IPR000182">
    <property type="entry name" value="GNAT_dom"/>
</dbReference>
<evidence type="ECO:0000259" key="1">
    <source>
        <dbReference type="PROSITE" id="PS51186"/>
    </source>
</evidence>
<evidence type="ECO:0000313" key="3">
    <source>
        <dbReference type="Proteomes" id="UP000017746"/>
    </source>
</evidence>
<reference evidence="2 3" key="1">
    <citation type="journal article" date="2014" name="J. Biotechnol.">
        <title>Complete genome sequence of the actinobacterium Actinoplanes friuliensis HAG 010964, producer of the lipopeptide antibiotic friulimycin.</title>
        <authorList>
            <person name="Ruckert C."/>
            <person name="Szczepanowski R."/>
            <person name="Albersmeier A."/>
            <person name="Goesmann A."/>
            <person name="Fischer N."/>
            <person name="Steinkamper A."/>
            <person name="Puhler A."/>
            <person name="Biener R."/>
            <person name="Schwartz D."/>
            <person name="Kalinowski J."/>
        </authorList>
    </citation>
    <scope>NUCLEOTIDE SEQUENCE [LARGE SCALE GENOMIC DNA]</scope>
    <source>
        <strain evidence="2 3">DSM 7358</strain>
    </source>
</reference>
<dbReference type="PANTHER" id="PTHR43072">
    <property type="entry name" value="N-ACETYLTRANSFERASE"/>
    <property type="match status" value="1"/>
</dbReference>
<dbReference type="HOGENOM" id="CLU_013985_4_2_11"/>
<organism evidence="2 3">
    <name type="scientific">Actinoplanes friuliensis DSM 7358</name>
    <dbReference type="NCBI Taxonomy" id="1246995"/>
    <lineage>
        <taxon>Bacteria</taxon>
        <taxon>Bacillati</taxon>
        <taxon>Actinomycetota</taxon>
        <taxon>Actinomycetes</taxon>
        <taxon>Micromonosporales</taxon>
        <taxon>Micromonosporaceae</taxon>
        <taxon>Actinoplanes</taxon>
    </lineage>
</organism>
<feature type="domain" description="N-acetyltransferase" evidence="1">
    <location>
        <begin position="8"/>
        <end position="171"/>
    </location>
</feature>
<dbReference type="Pfam" id="PF00583">
    <property type="entry name" value="Acetyltransf_1"/>
    <property type="match status" value="1"/>
</dbReference>
<keyword evidence="2" id="KW-0808">Transferase</keyword>
<dbReference type="Proteomes" id="UP000017746">
    <property type="component" value="Chromosome"/>
</dbReference>
<gene>
    <name evidence="2" type="ORF">AFR_17420</name>
</gene>
<dbReference type="CDD" id="cd04301">
    <property type="entry name" value="NAT_SF"/>
    <property type="match status" value="1"/>
</dbReference>
<dbReference type="KEGG" id="afs:AFR_17420"/>
<evidence type="ECO:0000313" key="2">
    <source>
        <dbReference type="EMBL" id="AGZ41762.1"/>
    </source>
</evidence>
<accession>U5VYA5</accession>
<dbReference type="Gene3D" id="3.40.630.30">
    <property type="match status" value="1"/>
</dbReference>
<proteinExistence type="predicted"/>
<dbReference type="SUPFAM" id="SSF55729">
    <property type="entry name" value="Acyl-CoA N-acyltransferases (Nat)"/>
    <property type="match status" value="1"/>
</dbReference>
<keyword evidence="3" id="KW-1185">Reference proteome</keyword>
<dbReference type="InterPro" id="IPR016181">
    <property type="entry name" value="Acyl_CoA_acyltransferase"/>
</dbReference>
<name>U5VYA5_9ACTN</name>
<dbReference type="GO" id="GO:0016747">
    <property type="term" value="F:acyltransferase activity, transferring groups other than amino-acyl groups"/>
    <property type="evidence" value="ECO:0007669"/>
    <property type="project" value="InterPro"/>
</dbReference>
<dbReference type="AlphaFoldDB" id="U5VYA5"/>
<dbReference type="EMBL" id="CP006272">
    <property type="protein sequence ID" value="AGZ41762.1"/>
    <property type="molecule type" value="Genomic_DNA"/>
</dbReference>
<dbReference type="RefSeq" id="WP_023361998.1">
    <property type="nucleotide sequence ID" value="NC_022657.1"/>
</dbReference>
<dbReference type="PANTHER" id="PTHR43072:SF8">
    <property type="entry name" value="ACYLTRANSFERASE FABY-RELATED"/>
    <property type="match status" value="1"/>
</dbReference>
<dbReference type="PROSITE" id="PS51186">
    <property type="entry name" value="GNAT"/>
    <property type="match status" value="1"/>
</dbReference>